<dbReference type="PROSITE" id="PS50231">
    <property type="entry name" value="RICIN_B_LECTIN"/>
    <property type="match status" value="2"/>
</dbReference>
<gene>
    <name evidence="4" type="ORF">HDA39_002589</name>
</gene>
<evidence type="ECO:0000313" key="4">
    <source>
        <dbReference type="EMBL" id="MBB5835855.1"/>
    </source>
</evidence>
<name>A0A7W9J659_9ACTN</name>
<feature type="signal peptide" evidence="2">
    <location>
        <begin position="1"/>
        <end position="22"/>
    </location>
</feature>
<organism evidence="4 5">
    <name type="scientific">Kribbella italica</name>
    <dbReference type="NCBI Taxonomy" id="1540520"/>
    <lineage>
        <taxon>Bacteria</taxon>
        <taxon>Bacillati</taxon>
        <taxon>Actinomycetota</taxon>
        <taxon>Actinomycetes</taxon>
        <taxon>Propionibacteriales</taxon>
        <taxon>Kribbellaceae</taxon>
        <taxon>Kribbella</taxon>
    </lineage>
</organism>
<accession>A0A7W9J659</accession>
<dbReference type="RefSeq" id="WP_184795445.1">
    <property type="nucleotide sequence ID" value="NZ_JACHMY010000001.1"/>
</dbReference>
<dbReference type="Gene3D" id="2.80.10.50">
    <property type="match status" value="3"/>
</dbReference>
<dbReference type="InterPro" id="IPR013517">
    <property type="entry name" value="FG-GAP"/>
</dbReference>
<evidence type="ECO:0000313" key="5">
    <source>
        <dbReference type="Proteomes" id="UP000549971"/>
    </source>
</evidence>
<dbReference type="InterPro" id="IPR028994">
    <property type="entry name" value="Integrin_alpha_N"/>
</dbReference>
<comment type="caution">
    <text evidence="4">The sequence shown here is derived from an EMBL/GenBank/DDBJ whole genome shotgun (WGS) entry which is preliminary data.</text>
</comment>
<dbReference type="SMART" id="SM00458">
    <property type="entry name" value="RICIN"/>
    <property type="match status" value="1"/>
</dbReference>
<dbReference type="Proteomes" id="UP000549971">
    <property type="component" value="Unassembled WGS sequence"/>
</dbReference>
<evidence type="ECO:0000256" key="2">
    <source>
        <dbReference type="SAM" id="SignalP"/>
    </source>
</evidence>
<keyword evidence="1 2" id="KW-0732">Signal</keyword>
<dbReference type="EMBL" id="JACHMY010000001">
    <property type="protein sequence ID" value="MBB5835855.1"/>
    <property type="molecule type" value="Genomic_DNA"/>
</dbReference>
<evidence type="ECO:0000256" key="1">
    <source>
        <dbReference type="ARBA" id="ARBA00022729"/>
    </source>
</evidence>
<dbReference type="Pfam" id="PF14200">
    <property type="entry name" value="RicinB_lectin_2"/>
    <property type="match status" value="3"/>
</dbReference>
<dbReference type="SUPFAM" id="SSF50370">
    <property type="entry name" value="Ricin B-like lectins"/>
    <property type="match status" value="2"/>
</dbReference>
<sequence length="1303" mass="138836">MARRRGLLAGFLALLLAVPALRTAEAVEQPSAPAGATSPVELTHLRTESTEVYADASGLHTLVAHPSPVRARRGTDWVPIDTTLRRGADGTVRPGATVTGLTLSGGGDRALVTLTDGAARLGLTWPTALPKPVLQEGTATYPEVFPGVDLGVRAEPDGFAQYLVVKNRAAAERLTKIDFGLTTAGVRVEDGPAGSTVAVDNNGRPVFSADKAVMWDSAARHTTMPTKRSGAGLSVVPDRALLTAPTTEFPVYIDPSWTAGHQLWTHVNQMAPNQSYWNYDRAEGAKVGLSWDLAVRYRSLFQFDTSALAGSKVVSAAFDIVLDHSPSGSPTPAALWRTAAIDAGQPLTWNNSGGHWLEELAQASGNAWTGHQPDMGMRFTSDKVRTMIQGIATARTTKATFGLRAPNEGNKYQWKKFFPNTAALVVRYNNAPRPPSKVNFSRPRPCGTPEVPTVVSGLVPPSFSAVASDPDNDNLTTKLSIHRAGDDSVAYEATSTTTTSGAAFAWPQPAAGALTAGVPYYYVASSNDGVPDDGIEFGPETPRCYFVLDAESPAVPQLVSTDFPADGEPGVPARTTGVVTVRPGAGETDVAEYLYGFQQDRVLSRVKAGADGVARLPVTVWPDPNTGIPQQRLYVRAVDQAGNAGAVTRAYDLVASGNGAVIPRVRGDINGDGRADISAVLDHGWGRTAVWNVLSKPGGLQTGTLAWDSGENGGFALYRTKPVQGDFDGDQRSDTVLFREEAGRRISAYLLKSDGNAYTAGSAPVWYSGAAGWPLSGARIVSGDVNGDRLDDIAVQLDNGNGTWRVMLYPGGNLGTPVQWVTTGGDWSRSAPLLADIDGDGLDDLVDMVNLGNCRTQVTVRRSTGTSFSASPTTLYDGSSYCWEKSKPVVADVNGDGLDDVVAMYEHGPSDLALRVFVSNRTALTESQWYRGALDPAKAALNAGDYTGDGKGDVALVYALDGGGRDVLTLVSNGSSFAAPVSRWREAAVGATTGPKFDLDNRAYELVARHSSKCLDVPHGSQTDGVAFQQYQCVGTLQQRFRLVQVAGIDQFEVHTVHANGVAVDGRPRCLDVDRMLQDDDVSLQQRPCSNTGNQQLTVEYLEGSSYDTVVRLRFAHSAKCAGVRQSSLGDGAAVVQQTCSAEAGQQWILRPVFTGQTLSGRYRIASARGGKVLDIVDCGTNPSSTDIRTWDWVPASPCQRWQIVPKGDDIYQLYDPNSRTNIDVQGCPGNAGSPVLPGVPNDTAECQSWRIEPAADNTWSVLQNTSGRSMDVAGCSDKPGADVITWPYWNGACQRWVLTPMN</sequence>
<dbReference type="SUPFAM" id="SSF69318">
    <property type="entry name" value="Integrin alpha N-terminal domain"/>
    <property type="match status" value="1"/>
</dbReference>
<keyword evidence="5" id="KW-1185">Reference proteome</keyword>
<reference evidence="4 5" key="1">
    <citation type="submission" date="2020-08" db="EMBL/GenBank/DDBJ databases">
        <title>Sequencing the genomes of 1000 actinobacteria strains.</title>
        <authorList>
            <person name="Klenk H.-P."/>
        </authorList>
    </citation>
    <scope>NUCLEOTIDE SEQUENCE [LARGE SCALE GENOMIC DNA]</scope>
    <source>
        <strain evidence="4 5">DSM 28967</strain>
    </source>
</reference>
<proteinExistence type="predicted"/>
<protein>
    <recommendedName>
        <fullName evidence="3">Ricin B lectin domain-containing protein</fullName>
    </recommendedName>
</protein>
<feature type="chain" id="PRO_5039342656" description="Ricin B lectin domain-containing protein" evidence="2">
    <location>
        <begin position="23"/>
        <end position="1303"/>
    </location>
</feature>
<dbReference type="InterPro" id="IPR035992">
    <property type="entry name" value="Ricin_B-like_lectins"/>
</dbReference>
<feature type="domain" description="Ricin B lectin" evidence="3">
    <location>
        <begin position="1002"/>
        <end position="1151"/>
    </location>
</feature>
<evidence type="ECO:0000259" key="3">
    <source>
        <dbReference type="SMART" id="SM00458"/>
    </source>
</evidence>
<dbReference type="CDD" id="cd00161">
    <property type="entry name" value="beta-trefoil_Ricin-like"/>
    <property type="match status" value="2"/>
</dbReference>
<dbReference type="Pfam" id="PF13517">
    <property type="entry name" value="FG-GAP_3"/>
    <property type="match status" value="1"/>
</dbReference>
<dbReference type="InterPro" id="IPR000772">
    <property type="entry name" value="Ricin_B_lectin"/>
</dbReference>
<dbReference type="Gene3D" id="2.40.128.340">
    <property type="match status" value="3"/>
</dbReference>